<evidence type="ECO:0000256" key="1">
    <source>
        <dbReference type="ARBA" id="ARBA00008106"/>
    </source>
</evidence>
<gene>
    <name evidence="4" type="ORF">C7999DRAFT_34378</name>
</gene>
<dbReference type="NCBIfam" id="TIGR01493">
    <property type="entry name" value="HAD-SF-IA-v2"/>
    <property type="match status" value="1"/>
</dbReference>
<evidence type="ECO:0000256" key="2">
    <source>
        <dbReference type="ARBA" id="ARBA00022801"/>
    </source>
</evidence>
<comment type="similarity">
    <text evidence="1">Belongs to the HAD-like hydrolase superfamily. S-2-haloalkanoic acid dehalogenase family.</text>
</comment>
<protein>
    <submittedName>
        <fullName evidence="4">(S)-2-haloacid dehalogenase 4A</fullName>
    </submittedName>
</protein>
<dbReference type="Pfam" id="PF00702">
    <property type="entry name" value="Hydrolase"/>
    <property type="match status" value="1"/>
</dbReference>
<sequence length="287" mass="31470">MTSPPLSTSTIRALAFDIFGTTVDWRTSVTAALTDAAKAKLASPSFSSLPSGTQARLRSLTLGDEGQSKTQEGGTRKEDGGWPGFAQAWRNAYSTFTRSFDAARDPWKDVDALHRESLASLLGQWGLAGVFDEQELDKLSLAWHFLDPWADVQEGMRRFREVGGLETASLSNGNRALLEDLNGHAGLALRRLCSAEDFGAYKPSPKVYLGTCEALGLEPGQVALVAAHMGDLAAARNYGLRTIFVERPGEEEWKPDEERYLRAKEWVDIWVTQGEGGFEEVARRLGC</sequence>
<organism evidence="4 5">
    <name type="scientific">Corynascus novoguineensis</name>
    <dbReference type="NCBI Taxonomy" id="1126955"/>
    <lineage>
        <taxon>Eukaryota</taxon>
        <taxon>Fungi</taxon>
        <taxon>Dikarya</taxon>
        <taxon>Ascomycota</taxon>
        <taxon>Pezizomycotina</taxon>
        <taxon>Sordariomycetes</taxon>
        <taxon>Sordariomycetidae</taxon>
        <taxon>Sordariales</taxon>
        <taxon>Chaetomiaceae</taxon>
        <taxon>Corynascus</taxon>
    </lineage>
</organism>
<dbReference type="SUPFAM" id="SSF56784">
    <property type="entry name" value="HAD-like"/>
    <property type="match status" value="1"/>
</dbReference>
<evidence type="ECO:0000256" key="3">
    <source>
        <dbReference type="SAM" id="MobiDB-lite"/>
    </source>
</evidence>
<dbReference type="InterPro" id="IPR006439">
    <property type="entry name" value="HAD-SF_hydro_IA"/>
</dbReference>
<dbReference type="AlphaFoldDB" id="A0AAN7CQW4"/>
<dbReference type="Gene3D" id="3.40.50.1000">
    <property type="entry name" value="HAD superfamily/HAD-like"/>
    <property type="match status" value="1"/>
</dbReference>
<accession>A0AAN7CQW4</accession>
<dbReference type="InterPro" id="IPR051540">
    <property type="entry name" value="S-2-haloacid_dehalogenase"/>
</dbReference>
<dbReference type="InterPro" id="IPR036412">
    <property type="entry name" value="HAD-like_sf"/>
</dbReference>
<dbReference type="PANTHER" id="PTHR43316">
    <property type="entry name" value="HYDROLASE, HALOACID DELAHOGENASE-RELATED"/>
    <property type="match status" value="1"/>
</dbReference>
<keyword evidence="5" id="KW-1185">Reference proteome</keyword>
<name>A0AAN7CQW4_9PEZI</name>
<reference evidence="4" key="2">
    <citation type="submission" date="2023-05" db="EMBL/GenBank/DDBJ databases">
        <authorList>
            <consortium name="Lawrence Berkeley National Laboratory"/>
            <person name="Steindorff A."/>
            <person name="Hensen N."/>
            <person name="Bonometti L."/>
            <person name="Westerberg I."/>
            <person name="Brannstrom I.O."/>
            <person name="Guillou S."/>
            <person name="Cros-Aarteil S."/>
            <person name="Calhoun S."/>
            <person name="Haridas S."/>
            <person name="Kuo A."/>
            <person name="Mondo S."/>
            <person name="Pangilinan J."/>
            <person name="Riley R."/>
            <person name="Labutti K."/>
            <person name="Andreopoulos B."/>
            <person name="Lipzen A."/>
            <person name="Chen C."/>
            <person name="Yanf M."/>
            <person name="Daum C."/>
            <person name="Ng V."/>
            <person name="Clum A."/>
            <person name="Ohm R."/>
            <person name="Martin F."/>
            <person name="Silar P."/>
            <person name="Natvig D."/>
            <person name="Lalanne C."/>
            <person name="Gautier V."/>
            <person name="Ament-Velasquez S.L."/>
            <person name="Kruys A."/>
            <person name="Hutchinson M.I."/>
            <person name="Powell A.J."/>
            <person name="Barry K."/>
            <person name="Miller A.N."/>
            <person name="Grigoriev I.V."/>
            <person name="Debuchy R."/>
            <person name="Gladieux P."/>
            <person name="Thoren M.H."/>
            <person name="Johannesson H."/>
        </authorList>
    </citation>
    <scope>NUCLEOTIDE SEQUENCE</scope>
    <source>
        <strain evidence="4">CBS 359.72</strain>
    </source>
</reference>
<dbReference type="InterPro" id="IPR023198">
    <property type="entry name" value="PGP-like_dom2"/>
</dbReference>
<dbReference type="Gene3D" id="1.10.150.240">
    <property type="entry name" value="Putative phosphatase, domain 2"/>
    <property type="match status" value="1"/>
</dbReference>
<dbReference type="InterPro" id="IPR023214">
    <property type="entry name" value="HAD_sf"/>
</dbReference>
<reference evidence="4" key="1">
    <citation type="journal article" date="2023" name="Mol. Phylogenet. Evol.">
        <title>Genome-scale phylogeny and comparative genomics of the fungal order Sordariales.</title>
        <authorList>
            <person name="Hensen N."/>
            <person name="Bonometti L."/>
            <person name="Westerberg I."/>
            <person name="Brannstrom I.O."/>
            <person name="Guillou S."/>
            <person name="Cros-Aarteil S."/>
            <person name="Calhoun S."/>
            <person name="Haridas S."/>
            <person name="Kuo A."/>
            <person name="Mondo S."/>
            <person name="Pangilinan J."/>
            <person name="Riley R."/>
            <person name="LaButti K."/>
            <person name="Andreopoulos B."/>
            <person name="Lipzen A."/>
            <person name="Chen C."/>
            <person name="Yan M."/>
            <person name="Daum C."/>
            <person name="Ng V."/>
            <person name="Clum A."/>
            <person name="Steindorff A."/>
            <person name="Ohm R.A."/>
            <person name="Martin F."/>
            <person name="Silar P."/>
            <person name="Natvig D.O."/>
            <person name="Lalanne C."/>
            <person name="Gautier V."/>
            <person name="Ament-Velasquez S.L."/>
            <person name="Kruys A."/>
            <person name="Hutchinson M.I."/>
            <person name="Powell A.J."/>
            <person name="Barry K."/>
            <person name="Miller A.N."/>
            <person name="Grigoriev I.V."/>
            <person name="Debuchy R."/>
            <person name="Gladieux P."/>
            <person name="Hiltunen Thoren M."/>
            <person name="Johannesson H."/>
        </authorList>
    </citation>
    <scope>NUCLEOTIDE SEQUENCE</scope>
    <source>
        <strain evidence="4">CBS 359.72</strain>
    </source>
</reference>
<keyword evidence="2" id="KW-0378">Hydrolase</keyword>
<dbReference type="PANTHER" id="PTHR43316:SF3">
    <property type="entry name" value="HALOACID DEHALOGENASE, TYPE II (AFU_ORTHOLOGUE AFUA_2G07750)-RELATED"/>
    <property type="match status" value="1"/>
</dbReference>
<dbReference type="EMBL" id="MU857706">
    <property type="protein sequence ID" value="KAK4245258.1"/>
    <property type="molecule type" value="Genomic_DNA"/>
</dbReference>
<evidence type="ECO:0000313" key="5">
    <source>
        <dbReference type="Proteomes" id="UP001303647"/>
    </source>
</evidence>
<dbReference type="GO" id="GO:0016791">
    <property type="term" value="F:phosphatase activity"/>
    <property type="evidence" value="ECO:0007669"/>
    <property type="project" value="UniProtKB-ARBA"/>
</dbReference>
<dbReference type="InterPro" id="IPR006328">
    <property type="entry name" value="2-HAD"/>
</dbReference>
<feature type="region of interest" description="Disordered" evidence="3">
    <location>
        <begin position="59"/>
        <end position="82"/>
    </location>
</feature>
<evidence type="ECO:0000313" key="4">
    <source>
        <dbReference type="EMBL" id="KAK4245258.1"/>
    </source>
</evidence>
<dbReference type="NCBIfam" id="TIGR01428">
    <property type="entry name" value="HAD_type_II"/>
    <property type="match status" value="1"/>
</dbReference>
<dbReference type="GO" id="GO:0019120">
    <property type="term" value="F:hydrolase activity, acting on acid halide bonds, in C-halide compounds"/>
    <property type="evidence" value="ECO:0007669"/>
    <property type="project" value="InterPro"/>
</dbReference>
<dbReference type="Proteomes" id="UP001303647">
    <property type="component" value="Unassembled WGS sequence"/>
</dbReference>
<proteinExistence type="inferred from homology"/>
<comment type="caution">
    <text evidence="4">The sequence shown here is derived from an EMBL/GenBank/DDBJ whole genome shotgun (WGS) entry which is preliminary data.</text>
</comment>